<organism evidence="8 9">
    <name type="scientific">Ambrosia artemisiifolia</name>
    <name type="common">Common ragweed</name>
    <dbReference type="NCBI Taxonomy" id="4212"/>
    <lineage>
        <taxon>Eukaryota</taxon>
        <taxon>Viridiplantae</taxon>
        <taxon>Streptophyta</taxon>
        <taxon>Embryophyta</taxon>
        <taxon>Tracheophyta</taxon>
        <taxon>Spermatophyta</taxon>
        <taxon>Magnoliopsida</taxon>
        <taxon>eudicotyledons</taxon>
        <taxon>Gunneridae</taxon>
        <taxon>Pentapetalae</taxon>
        <taxon>asterids</taxon>
        <taxon>campanulids</taxon>
        <taxon>Asterales</taxon>
        <taxon>Asteraceae</taxon>
        <taxon>Asteroideae</taxon>
        <taxon>Heliantheae alliance</taxon>
        <taxon>Heliantheae</taxon>
        <taxon>Ambrosia</taxon>
    </lineage>
</organism>
<dbReference type="InterPro" id="IPR044808">
    <property type="entry name" value="ERF_plant"/>
</dbReference>
<evidence type="ECO:0000313" key="8">
    <source>
        <dbReference type="EMBL" id="KAI7744587.1"/>
    </source>
</evidence>
<reference evidence="8" key="1">
    <citation type="submission" date="2022-06" db="EMBL/GenBank/DDBJ databases">
        <title>Uncovering the hologenomic basis of an extraordinary plant invasion.</title>
        <authorList>
            <person name="Bieker V.C."/>
            <person name="Martin M.D."/>
            <person name="Gilbert T."/>
            <person name="Hodgins K."/>
            <person name="Battlay P."/>
            <person name="Petersen B."/>
            <person name="Wilson J."/>
        </authorList>
    </citation>
    <scope>NUCLEOTIDE SEQUENCE</scope>
    <source>
        <strain evidence="8">AA19_3_7</strain>
        <tissue evidence="8">Leaf</tissue>
    </source>
</reference>
<dbReference type="InterPro" id="IPR001471">
    <property type="entry name" value="AP2/ERF_dom"/>
</dbReference>
<dbReference type="PROSITE" id="PS51032">
    <property type="entry name" value="AP2_ERF"/>
    <property type="match status" value="1"/>
</dbReference>
<comment type="subcellular location">
    <subcellularLocation>
        <location evidence="1">Nucleus</location>
    </subcellularLocation>
</comment>
<dbReference type="InterPro" id="IPR016177">
    <property type="entry name" value="DNA-bd_dom_sf"/>
</dbReference>
<keyword evidence="4" id="KW-0804">Transcription</keyword>
<dbReference type="Gene3D" id="3.30.730.10">
    <property type="entry name" value="AP2/ERF domain"/>
    <property type="match status" value="1"/>
</dbReference>
<name>A0AAD5CMP0_AMBAR</name>
<evidence type="ECO:0000256" key="2">
    <source>
        <dbReference type="ARBA" id="ARBA00023015"/>
    </source>
</evidence>
<comment type="caution">
    <text evidence="8">The sequence shown here is derived from an EMBL/GenBank/DDBJ whole genome shotgun (WGS) entry which is preliminary data.</text>
</comment>
<keyword evidence="3" id="KW-0238">DNA-binding</keyword>
<feature type="compositionally biased region" description="Low complexity" evidence="6">
    <location>
        <begin position="1"/>
        <end position="21"/>
    </location>
</feature>
<evidence type="ECO:0000256" key="6">
    <source>
        <dbReference type="SAM" id="MobiDB-lite"/>
    </source>
</evidence>
<dbReference type="InterPro" id="IPR036955">
    <property type="entry name" value="AP2/ERF_dom_sf"/>
</dbReference>
<keyword evidence="5" id="KW-0539">Nucleus</keyword>
<evidence type="ECO:0000256" key="4">
    <source>
        <dbReference type="ARBA" id="ARBA00023163"/>
    </source>
</evidence>
<keyword evidence="9" id="KW-1185">Reference proteome</keyword>
<dbReference type="PANTHER" id="PTHR31190:SF374">
    <property type="entry name" value="AP2_ERF DOMAIN-CONTAINING PROTEIN"/>
    <property type="match status" value="1"/>
</dbReference>
<sequence>MHTSLSHHSPASSTGSSPELSHYITTNIPSTNILPFNENDSEEMLLFGILTNGFEFDNAYSDEVKSRKVKPPSKLSPYRGVRRRPWGKFAAEIRDSTRNGMRSLNEVMGGEKAVEYGGSPAMVVKKRHSMRMRDGGKKRRRDMGEKKVENVVVFEDLGVEYLEELLSSSIENKS</sequence>
<proteinExistence type="predicted"/>
<dbReference type="Proteomes" id="UP001206925">
    <property type="component" value="Unassembled WGS sequence"/>
</dbReference>
<dbReference type="GO" id="GO:0003700">
    <property type="term" value="F:DNA-binding transcription factor activity"/>
    <property type="evidence" value="ECO:0007669"/>
    <property type="project" value="InterPro"/>
</dbReference>
<dbReference type="AlphaFoldDB" id="A0AAD5CMP0"/>
<dbReference type="GO" id="GO:0009873">
    <property type="term" value="P:ethylene-activated signaling pathway"/>
    <property type="evidence" value="ECO:0007669"/>
    <property type="project" value="InterPro"/>
</dbReference>
<dbReference type="PANTHER" id="PTHR31190">
    <property type="entry name" value="DNA-BINDING DOMAIN"/>
    <property type="match status" value="1"/>
</dbReference>
<evidence type="ECO:0000256" key="1">
    <source>
        <dbReference type="ARBA" id="ARBA00004123"/>
    </source>
</evidence>
<dbReference type="GO" id="GO:0003677">
    <property type="term" value="F:DNA binding"/>
    <property type="evidence" value="ECO:0007669"/>
    <property type="project" value="UniProtKB-KW"/>
</dbReference>
<dbReference type="SUPFAM" id="SSF54171">
    <property type="entry name" value="DNA-binding domain"/>
    <property type="match status" value="1"/>
</dbReference>
<gene>
    <name evidence="8" type="ORF">M8C21_001715</name>
</gene>
<dbReference type="EMBL" id="JAMZMK010007492">
    <property type="protein sequence ID" value="KAI7744587.1"/>
    <property type="molecule type" value="Genomic_DNA"/>
</dbReference>
<feature type="region of interest" description="Disordered" evidence="6">
    <location>
        <begin position="1"/>
        <end position="23"/>
    </location>
</feature>
<evidence type="ECO:0000256" key="3">
    <source>
        <dbReference type="ARBA" id="ARBA00023125"/>
    </source>
</evidence>
<accession>A0AAD5CMP0</accession>
<evidence type="ECO:0000256" key="5">
    <source>
        <dbReference type="ARBA" id="ARBA00023242"/>
    </source>
</evidence>
<feature type="domain" description="AP2/ERF" evidence="7">
    <location>
        <begin position="77"/>
        <end position="102"/>
    </location>
</feature>
<evidence type="ECO:0000259" key="7">
    <source>
        <dbReference type="PROSITE" id="PS51032"/>
    </source>
</evidence>
<evidence type="ECO:0000313" key="9">
    <source>
        <dbReference type="Proteomes" id="UP001206925"/>
    </source>
</evidence>
<keyword evidence="2" id="KW-0805">Transcription regulation</keyword>
<dbReference type="GO" id="GO:0005634">
    <property type="term" value="C:nucleus"/>
    <property type="evidence" value="ECO:0007669"/>
    <property type="project" value="UniProtKB-SubCell"/>
</dbReference>
<protein>
    <recommendedName>
        <fullName evidence="7">AP2/ERF domain-containing protein</fullName>
    </recommendedName>
</protein>